<feature type="transmembrane region" description="Helical" evidence="1">
    <location>
        <begin position="6"/>
        <end position="23"/>
    </location>
</feature>
<evidence type="ECO:0000313" key="2">
    <source>
        <dbReference type="EMBL" id="SFB47865.1"/>
    </source>
</evidence>
<dbReference type="RefSeq" id="WP_091013811.1">
    <property type="nucleotide sequence ID" value="NZ_FOKJ01000057.1"/>
</dbReference>
<keyword evidence="1" id="KW-1133">Transmembrane helix</keyword>
<name>A0A1I1BBW4_9GAMM</name>
<keyword evidence="1" id="KW-0472">Membrane</keyword>
<organism evidence="2 3">
    <name type="scientific">Azotobacter beijerinckii</name>
    <dbReference type="NCBI Taxonomy" id="170623"/>
    <lineage>
        <taxon>Bacteria</taxon>
        <taxon>Pseudomonadati</taxon>
        <taxon>Pseudomonadota</taxon>
        <taxon>Gammaproteobacteria</taxon>
        <taxon>Pseudomonadales</taxon>
        <taxon>Pseudomonadaceae</taxon>
        <taxon>Azotobacter</taxon>
    </lineage>
</organism>
<dbReference type="Proteomes" id="UP000198861">
    <property type="component" value="Unassembled WGS sequence"/>
</dbReference>
<evidence type="ECO:0000256" key="1">
    <source>
        <dbReference type="SAM" id="Phobius"/>
    </source>
</evidence>
<evidence type="ECO:0000313" key="3">
    <source>
        <dbReference type="Proteomes" id="UP000198861"/>
    </source>
</evidence>
<sequence length="85" mass="9429">MNMVFEFLLLVLLVPAVGIYMLISRAKSVIDFFGAWLIPGLFCLYFGVLLSLLDQPDPDLEWVVLVIAGVLFLGTGAVIRLKNTK</sequence>
<feature type="transmembrane region" description="Helical" evidence="1">
    <location>
        <begin position="62"/>
        <end position="81"/>
    </location>
</feature>
<dbReference type="EMBL" id="FOKJ01000057">
    <property type="protein sequence ID" value="SFB47865.1"/>
    <property type="molecule type" value="Genomic_DNA"/>
</dbReference>
<feature type="transmembrane region" description="Helical" evidence="1">
    <location>
        <begin position="30"/>
        <end position="50"/>
    </location>
</feature>
<gene>
    <name evidence="2" type="ORF">SAMN04244571_03097</name>
</gene>
<comment type="caution">
    <text evidence="2">The sequence shown here is derived from an EMBL/GenBank/DDBJ whole genome shotgun (WGS) entry which is preliminary data.</text>
</comment>
<protein>
    <submittedName>
        <fullName evidence="2">Uncharacterized protein</fullName>
    </submittedName>
</protein>
<reference evidence="2 3" key="1">
    <citation type="submission" date="2016-10" db="EMBL/GenBank/DDBJ databases">
        <authorList>
            <person name="Varghese N."/>
            <person name="Submissions S."/>
        </authorList>
    </citation>
    <scope>NUCLEOTIDE SEQUENCE [LARGE SCALE GENOMIC DNA]</scope>
    <source>
        <strain evidence="2 3">DSM 282</strain>
    </source>
</reference>
<keyword evidence="3" id="KW-1185">Reference proteome</keyword>
<accession>A0A1I1BBW4</accession>
<proteinExistence type="predicted"/>
<keyword evidence="1" id="KW-0812">Transmembrane</keyword>